<organism evidence="1 2">
    <name type="scientific">Malikia spinosa</name>
    <dbReference type="NCBI Taxonomy" id="86180"/>
    <lineage>
        <taxon>Bacteria</taxon>
        <taxon>Pseudomonadati</taxon>
        <taxon>Pseudomonadota</taxon>
        <taxon>Betaproteobacteria</taxon>
        <taxon>Burkholderiales</taxon>
        <taxon>Comamonadaceae</taxon>
        <taxon>Malikia</taxon>
    </lineage>
</organism>
<sequence>MFFPEGQIRVFLYGQPVSMRLSFDGLYALARHGLHQDPLSGHLFVFVNRRATQMKVLYFDRSGWCVWAKRLEGGTFLRDWSTVVHREMDWTALKLMLEGIEPKRQYKRYRCPRNWGQSSAVPQASSVT</sequence>
<name>A0A7C9J235_9BURK</name>
<evidence type="ECO:0000313" key="2">
    <source>
        <dbReference type="Proteomes" id="UP000481947"/>
    </source>
</evidence>
<comment type="caution">
    <text evidence="1">The sequence shown here is derived from an EMBL/GenBank/DDBJ whole genome shotgun (WGS) entry which is preliminary data.</text>
</comment>
<dbReference type="InterPro" id="IPR008878">
    <property type="entry name" value="Transposase_IS66_Orf2"/>
</dbReference>
<dbReference type="Proteomes" id="UP000481947">
    <property type="component" value="Unassembled WGS sequence"/>
</dbReference>
<reference evidence="1 2" key="1">
    <citation type="submission" date="2019-09" db="EMBL/GenBank/DDBJ databases">
        <title>Identification of Malikia spinosa a prominent benzene-, toluene-, and ethylbenzene-degrading bacterium: enrichment, isolation and whole genome sequencing.</title>
        <authorList>
            <person name="Tancsics A."/>
            <person name="Revesz F."/>
            <person name="Kriszt B."/>
        </authorList>
    </citation>
    <scope>NUCLEOTIDE SEQUENCE [LARGE SCALE GENOMIC DNA]</scope>
    <source>
        <strain evidence="1 2">AB6</strain>
    </source>
</reference>
<evidence type="ECO:0000313" key="1">
    <source>
        <dbReference type="EMBL" id="MYZ51535.1"/>
    </source>
</evidence>
<accession>A0A7C9J235</accession>
<gene>
    <name evidence="1" type="primary">tnpB</name>
    <name evidence="1" type="ORF">F5985_05145</name>
</gene>
<dbReference type="RefSeq" id="WP_161124576.1">
    <property type="nucleotide sequence ID" value="NZ_VYSB01000004.1"/>
</dbReference>
<dbReference type="PANTHER" id="PTHR36455:SF1">
    <property type="entry name" value="BLR8292 PROTEIN"/>
    <property type="match status" value="1"/>
</dbReference>
<dbReference type="PANTHER" id="PTHR36455">
    <property type="match status" value="1"/>
</dbReference>
<dbReference type="NCBIfam" id="NF033819">
    <property type="entry name" value="IS66_TnpB"/>
    <property type="match status" value="1"/>
</dbReference>
<protein>
    <submittedName>
        <fullName evidence="1">IS66 family insertion sequence element accessory protein TnpB</fullName>
    </submittedName>
</protein>
<proteinExistence type="predicted"/>
<dbReference type="EMBL" id="VYSB01000004">
    <property type="protein sequence ID" value="MYZ51535.1"/>
    <property type="molecule type" value="Genomic_DNA"/>
</dbReference>
<dbReference type="Pfam" id="PF05717">
    <property type="entry name" value="TnpB_IS66"/>
    <property type="match status" value="1"/>
</dbReference>
<dbReference type="AlphaFoldDB" id="A0A7C9J235"/>